<protein>
    <submittedName>
        <fullName evidence="2">Uncharacterized protein</fullName>
    </submittedName>
</protein>
<organism evidence="2 3">
    <name type="scientific">Phyllostomus discolor</name>
    <name type="common">pale spear-nosed bat</name>
    <dbReference type="NCBI Taxonomy" id="89673"/>
    <lineage>
        <taxon>Eukaryota</taxon>
        <taxon>Metazoa</taxon>
        <taxon>Chordata</taxon>
        <taxon>Craniata</taxon>
        <taxon>Vertebrata</taxon>
        <taxon>Euteleostomi</taxon>
        <taxon>Mammalia</taxon>
        <taxon>Eutheria</taxon>
        <taxon>Laurasiatheria</taxon>
        <taxon>Chiroptera</taxon>
        <taxon>Yangochiroptera</taxon>
        <taxon>Phyllostomidae</taxon>
        <taxon>Phyllostominae</taxon>
        <taxon>Phyllostomus</taxon>
    </lineage>
</organism>
<evidence type="ECO:0000256" key="1">
    <source>
        <dbReference type="SAM" id="MobiDB-lite"/>
    </source>
</evidence>
<sequence length="157" mass="17769">MQDWDCDLEMLKVRNRMSIALSCCDCIIKKMYGKSFKDLGDFALFHTCDTWERSGRSRATGTCTVFRDTTQAASYRWEPGNQLLQHCCETALSLDPVTTTSHLGSKELYQVPAPTTHPFHRVSLLCHRGVASEETSTQDLPVFNMSGPRGKKREAFQ</sequence>
<evidence type="ECO:0000313" key="2">
    <source>
        <dbReference type="EMBL" id="KAF6114535.1"/>
    </source>
</evidence>
<dbReference type="EMBL" id="JABVXQ010000004">
    <property type="protein sequence ID" value="KAF6114535.1"/>
    <property type="molecule type" value="Genomic_DNA"/>
</dbReference>
<feature type="region of interest" description="Disordered" evidence="1">
    <location>
        <begin position="137"/>
        <end position="157"/>
    </location>
</feature>
<reference evidence="2 3" key="1">
    <citation type="journal article" date="2020" name="Nature">
        <title>Six reference-quality genomes reveal evolution of bat adaptations.</title>
        <authorList>
            <person name="Jebb D."/>
            <person name="Huang Z."/>
            <person name="Pippel M."/>
            <person name="Hughes G.M."/>
            <person name="Lavrichenko K."/>
            <person name="Devanna P."/>
            <person name="Winkler S."/>
            <person name="Jermiin L.S."/>
            <person name="Skirmuntt E.C."/>
            <person name="Katzourakis A."/>
            <person name="Burkitt-Gray L."/>
            <person name="Ray D.A."/>
            <person name="Sullivan K.A.M."/>
            <person name="Roscito J.G."/>
            <person name="Kirilenko B.M."/>
            <person name="Davalos L.M."/>
            <person name="Corthals A.P."/>
            <person name="Power M.L."/>
            <person name="Jones G."/>
            <person name="Ransome R.D."/>
            <person name="Dechmann D.K.N."/>
            <person name="Locatelli A.G."/>
            <person name="Puechmaille S.J."/>
            <person name="Fedrigo O."/>
            <person name="Jarvis E.D."/>
            <person name="Hiller M."/>
            <person name="Vernes S.C."/>
            <person name="Myers E.W."/>
            <person name="Teeling E.C."/>
        </authorList>
    </citation>
    <scope>NUCLEOTIDE SEQUENCE [LARGE SCALE GENOMIC DNA]</scope>
    <source>
        <strain evidence="2">Bat1K_MPI-CBG_1</strain>
    </source>
</reference>
<accession>A0A834EB96</accession>
<comment type="caution">
    <text evidence="2">The sequence shown here is derived from an EMBL/GenBank/DDBJ whole genome shotgun (WGS) entry which is preliminary data.</text>
</comment>
<name>A0A834EB96_9CHIR</name>
<evidence type="ECO:0000313" key="3">
    <source>
        <dbReference type="Proteomes" id="UP000664940"/>
    </source>
</evidence>
<proteinExistence type="predicted"/>
<gene>
    <name evidence="2" type="ORF">HJG60_010512</name>
</gene>
<dbReference type="AlphaFoldDB" id="A0A834EB96"/>
<dbReference type="Proteomes" id="UP000664940">
    <property type="component" value="Unassembled WGS sequence"/>
</dbReference>